<accession>A0A0S3QS38</accession>
<proteinExistence type="predicted"/>
<dbReference type="InterPro" id="IPR004089">
    <property type="entry name" value="MCPsignal_dom"/>
</dbReference>
<dbReference type="SMART" id="SM00283">
    <property type="entry name" value="MA"/>
    <property type="match status" value="1"/>
</dbReference>
<dbReference type="STRING" id="1298851.TST_0332"/>
<keyword evidence="1 2" id="KW-0807">Transducer</keyword>
<dbReference type="CDD" id="cd11386">
    <property type="entry name" value="MCP_signal"/>
    <property type="match status" value="1"/>
</dbReference>
<evidence type="ECO:0000256" key="3">
    <source>
        <dbReference type="SAM" id="Coils"/>
    </source>
</evidence>
<dbReference type="EMBL" id="AP013035">
    <property type="protein sequence ID" value="BAT71140.1"/>
    <property type="molecule type" value="Genomic_DNA"/>
</dbReference>
<dbReference type="RefSeq" id="WP_068549062.1">
    <property type="nucleotide sequence ID" value="NZ_AP013035.1"/>
</dbReference>
<feature type="coiled-coil region" evidence="3">
    <location>
        <begin position="64"/>
        <end position="91"/>
    </location>
</feature>
<evidence type="ECO:0000256" key="2">
    <source>
        <dbReference type="PROSITE-ProRule" id="PRU00284"/>
    </source>
</evidence>
<keyword evidence="3" id="KW-0175">Coiled coil</keyword>
<evidence type="ECO:0000313" key="5">
    <source>
        <dbReference type="EMBL" id="BAT71140.1"/>
    </source>
</evidence>
<dbReference type="GO" id="GO:0007165">
    <property type="term" value="P:signal transduction"/>
    <property type="evidence" value="ECO:0007669"/>
    <property type="project" value="UniProtKB-KW"/>
</dbReference>
<dbReference type="Pfam" id="PF00015">
    <property type="entry name" value="MCPsignal"/>
    <property type="match status" value="1"/>
</dbReference>
<dbReference type="PANTHER" id="PTHR32089:SF112">
    <property type="entry name" value="LYSOZYME-LIKE PROTEIN-RELATED"/>
    <property type="match status" value="1"/>
</dbReference>
<feature type="coiled-coil region" evidence="3">
    <location>
        <begin position="239"/>
        <end position="266"/>
    </location>
</feature>
<dbReference type="PANTHER" id="PTHR32089">
    <property type="entry name" value="METHYL-ACCEPTING CHEMOTAXIS PROTEIN MCPB"/>
    <property type="match status" value="1"/>
</dbReference>
<protein>
    <submittedName>
        <fullName evidence="5">Methyl-accepting chemotaxis protein</fullName>
    </submittedName>
</protein>
<dbReference type="GO" id="GO:0016020">
    <property type="term" value="C:membrane"/>
    <property type="evidence" value="ECO:0007669"/>
    <property type="project" value="InterPro"/>
</dbReference>
<evidence type="ECO:0000259" key="4">
    <source>
        <dbReference type="PROSITE" id="PS50111"/>
    </source>
</evidence>
<name>A0A0S3QS38_THET7</name>
<dbReference type="AlphaFoldDB" id="A0A0S3QS38"/>
<dbReference type="PROSITE" id="PS50111">
    <property type="entry name" value="CHEMOTAXIS_TRANSDUC_2"/>
    <property type="match status" value="1"/>
</dbReference>
<dbReference type="SUPFAM" id="SSF58104">
    <property type="entry name" value="Methyl-accepting chemotaxis protein (MCP) signaling domain"/>
    <property type="match status" value="1"/>
</dbReference>
<organism evidence="5 6">
    <name type="scientific">Thermosulfidibacter takaii (strain DSM 17441 / JCM 13301 / NBRC 103674 / ABI70S6)</name>
    <dbReference type="NCBI Taxonomy" id="1298851"/>
    <lineage>
        <taxon>Bacteria</taxon>
        <taxon>Pseudomonadati</taxon>
        <taxon>Thermosulfidibacterota</taxon>
        <taxon>Thermosulfidibacteria</taxon>
        <taxon>Thermosulfidibacterales</taxon>
        <taxon>Thermosulfidibacteraceae</taxon>
    </lineage>
</organism>
<evidence type="ECO:0000313" key="6">
    <source>
        <dbReference type="Proteomes" id="UP000063234"/>
    </source>
</evidence>
<sequence>MALFGSKNRCSIIQLINNGVMDLTKVDILPDTPEDNKITKEIFSNLRNVFYTLTDEATKSSVFNARLKFALKQINENVKEIKENIEAINIAISENTQAITDISRNMEDLKAFMDDVERYTEETVRTIEEVSVGSKEILEASLEGSKVTEALENSIGNILKIVEVINNIADQTNLLALNAAIEAARAGEHGRGFAVVADEVRKLAEETLKRSKEINETVTGISNEIKKLIEANKVIAEKIEASDKNIENLTRGIEELSHKIQQAKDMISSVGSAVEEQAASSEEIAQTVSAMTSNFNMIVTSLDKVSSEAVSLETILEITTKILQKFKSGHELENIIEIARECKKKIEETIEKALKEGTISSSEIWDRNYVEIPNTNPKKYKTKFTDFFKGYIQPIEDEYLRKHPKLIYCVVVDNNGYCPAHHSEFDKPPTGNYEHDLRYSRGQRIYQDPVGLKAARNTEPLLLQVYFRDTGEIMLEADLPIEVEGRVWGNLRVGINVEG</sequence>
<dbReference type="Gene3D" id="1.10.287.950">
    <property type="entry name" value="Methyl-accepting chemotaxis protein"/>
    <property type="match status" value="1"/>
</dbReference>
<keyword evidence="6" id="KW-1185">Reference proteome</keyword>
<gene>
    <name evidence="5" type="ORF">TST_0332</name>
</gene>
<reference evidence="6" key="1">
    <citation type="journal article" date="2018" name="Science">
        <title>A primordial and reversible TCA cycle in a facultatively chemolithoautotrophic thermophile.</title>
        <authorList>
            <person name="Nunoura T."/>
            <person name="Chikaraishi Y."/>
            <person name="Izaki R."/>
            <person name="Suwa T."/>
            <person name="Sato T."/>
            <person name="Harada T."/>
            <person name="Mori K."/>
            <person name="Kato Y."/>
            <person name="Miyazaki M."/>
            <person name="Shimamura S."/>
            <person name="Yanagawa K."/>
            <person name="Shuto A."/>
            <person name="Ohkouchi N."/>
            <person name="Fujita N."/>
            <person name="Takaki Y."/>
            <person name="Atomi H."/>
            <person name="Takai K."/>
        </authorList>
    </citation>
    <scope>NUCLEOTIDE SEQUENCE [LARGE SCALE GENOMIC DNA]</scope>
    <source>
        <strain evidence="6">DSM 17441 / JCM 13301 / NBRC 103674 / ABI70S6</strain>
    </source>
</reference>
<dbReference type="Proteomes" id="UP000063234">
    <property type="component" value="Chromosome"/>
</dbReference>
<feature type="domain" description="Methyl-accepting transducer" evidence="4">
    <location>
        <begin position="70"/>
        <end position="292"/>
    </location>
</feature>
<dbReference type="KEGG" id="ttk:TST_0332"/>
<evidence type="ECO:0000256" key="1">
    <source>
        <dbReference type="ARBA" id="ARBA00023224"/>
    </source>
</evidence>
<dbReference type="OrthoDB" id="1113948at2"/>